<reference evidence="6 7" key="1">
    <citation type="journal article" date="2019" name="Int. J. Syst. Evol. Microbiol.">
        <title>The Global Catalogue of Microorganisms (GCM) 10K type strain sequencing project: providing services to taxonomists for standard genome sequencing and annotation.</title>
        <authorList>
            <consortium name="The Broad Institute Genomics Platform"/>
            <consortium name="The Broad Institute Genome Sequencing Center for Infectious Disease"/>
            <person name="Wu L."/>
            <person name="Ma J."/>
        </authorList>
    </citation>
    <scope>NUCLEOTIDE SEQUENCE [LARGE SCALE GENOMIC DNA]</scope>
    <source>
        <strain evidence="6 7">JCM 6242</strain>
    </source>
</reference>
<dbReference type="Gene3D" id="3.40.50.1820">
    <property type="entry name" value="alpha/beta hydrolase"/>
    <property type="match status" value="1"/>
</dbReference>
<dbReference type="SUPFAM" id="SSF53474">
    <property type="entry name" value="alpha/beta-Hydrolases"/>
    <property type="match status" value="1"/>
</dbReference>
<dbReference type="GO" id="GO:0016787">
    <property type="term" value="F:hydrolase activity"/>
    <property type="evidence" value="ECO:0007669"/>
    <property type="project" value="UniProtKB-KW"/>
</dbReference>
<name>A0ABN3VQ32_9ACTN</name>
<dbReference type="InterPro" id="IPR051601">
    <property type="entry name" value="Serine_prot/Carboxylest_S33"/>
</dbReference>
<accession>A0ABN3VQ32</accession>
<protein>
    <submittedName>
        <fullName evidence="6">Alpha/beta hydrolase</fullName>
    </submittedName>
</protein>
<proteinExistence type="inferred from homology"/>
<feature type="signal peptide" evidence="4">
    <location>
        <begin position="1"/>
        <end position="24"/>
    </location>
</feature>
<dbReference type="Proteomes" id="UP001500831">
    <property type="component" value="Unassembled WGS sequence"/>
</dbReference>
<feature type="domain" description="Peptidase S33 tripeptidyl aminopeptidase-like C-terminal" evidence="5">
    <location>
        <begin position="399"/>
        <end position="499"/>
    </location>
</feature>
<evidence type="ECO:0000256" key="4">
    <source>
        <dbReference type="SAM" id="SignalP"/>
    </source>
</evidence>
<keyword evidence="7" id="KW-1185">Reference proteome</keyword>
<dbReference type="PROSITE" id="PS51257">
    <property type="entry name" value="PROKAR_LIPOPROTEIN"/>
    <property type="match status" value="1"/>
</dbReference>
<evidence type="ECO:0000313" key="7">
    <source>
        <dbReference type="Proteomes" id="UP001500831"/>
    </source>
</evidence>
<dbReference type="EMBL" id="BAAAVI010000001">
    <property type="protein sequence ID" value="GAA2844840.1"/>
    <property type="molecule type" value="Genomic_DNA"/>
</dbReference>
<evidence type="ECO:0000256" key="1">
    <source>
        <dbReference type="ARBA" id="ARBA00010088"/>
    </source>
</evidence>
<evidence type="ECO:0000259" key="5">
    <source>
        <dbReference type="Pfam" id="PF08386"/>
    </source>
</evidence>
<comment type="similarity">
    <text evidence="1">Belongs to the peptidase S33 family.</text>
</comment>
<evidence type="ECO:0000313" key="6">
    <source>
        <dbReference type="EMBL" id="GAA2844840.1"/>
    </source>
</evidence>
<evidence type="ECO:0000256" key="2">
    <source>
        <dbReference type="ARBA" id="ARBA00022729"/>
    </source>
</evidence>
<keyword evidence="3 6" id="KW-0378">Hydrolase</keyword>
<dbReference type="PANTHER" id="PTHR43248">
    <property type="entry name" value="2-SUCCINYL-6-HYDROXY-2,4-CYCLOHEXADIENE-1-CARBOXYLATE SYNTHASE"/>
    <property type="match status" value="1"/>
</dbReference>
<feature type="chain" id="PRO_5046294788" evidence="4">
    <location>
        <begin position="25"/>
        <end position="503"/>
    </location>
</feature>
<evidence type="ECO:0000256" key="3">
    <source>
        <dbReference type="ARBA" id="ARBA00022801"/>
    </source>
</evidence>
<keyword evidence="2 4" id="KW-0732">Signal</keyword>
<dbReference type="RefSeq" id="WP_344966601.1">
    <property type="nucleotide sequence ID" value="NZ_BAAAVI010000001.1"/>
</dbReference>
<comment type="caution">
    <text evidence="6">The sequence shown here is derived from an EMBL/GenBank/DDBJ whole genome shotgun (WGS) entry which is preliminary data.</text>
</comment>
<sequence length="503" mass="52419">MRSRTAAALAAVALLAGACTGNGAAPGPTSTPGSVSSAGADSAVAGATLAWADCGDGFECAKLQVPLDHDKPDGEKISISVIRLPASGKRIGSLLFNPGGPGASGVEFARSARQVMSPALRERFDIVGFDPRGVGESAPVRCLSSSKMDEFIGIDGTPDSPEEVTALEEGARQLVAGCQERSGKLLAHVGTVDAARDMDLLRAAVGDSTLTYLGFSYGTQLGAVYADLFPGKVRALVLDGAVDPTLDPMKLSASQARGFEVALDAFLEDCFTAADCPFRGSVASAREEIARLLRRTDAAPLDNTTGDGRAVTEPWAILGLLTPLYDRQSWPVLRQALSQALKGDGTALLRMADLLIDRREDGEYANQTEANYAVNCVDSTYPDAAAFAEAARDAAKDAPLFGSSTVWSSLPCAYWPVKAGPKEKIDAPGAPPIMVVGTQRDPATPYEWSEALASQLSSGVLVGFDGDGHTAYGRGSTCVDGLVDDYLINLTVPKDGTRCPKIG</sequence>
<dbReference type="Pfam" id="PF08386">
    <property type="entry name" value="Abhydrolase_4"/>
    <property type="match status" value="1"/>
</dbReference>
<gene>
    <name evidence="6" type="ORF">GCM10010517_01140</name>
</gene>
<dbReference type="PANTHER" id="PTHR43248:SF29">
    <property type="entry name" value="TRIPEPTIDYL AMINOPEPTIDASE"/>
    <property type="match status" value="1"/>
</dbReference>
<dbReference type="InterPro" id="IPR013595">
    <property type="entry name" value="Pept_S33_TAP-like_C"/>
</dbReference>
<dbReference type="InterPro" id="IPR029058">
    <property type="entry name" value="AB_hydrolase_fold"/>
</dbReference>
<organism evidence="6 7">
    <name type="scientific">Streptosporangium fragile</name>
    <dbReference type="NCBI Taxonomy" id="46186"/>
    <lineage>
        <taxon>Bacteria</taxon>
        <taxon>Bacillati</taxon>
        <taxon>Actinomycetota</taxon>
        <taxon>Actinomycetes</taxon>
        <taxon>Streptosporangiales</taxon>
        <taxon>Streptosporangiaceae</taxon>
        <taxon>Streptosporangium</taxon>
    </lineage>
</organism>